<reference evidence="1 2" key="1">
    <citation type="journal article" date="2014" name="PLoS ONE">
        <title>Genome Information of Methylobacterium oryzae, a Plant-Probiotic Methylotroph in the Phyllosphere.</title>
        <authorList>
            <person name="Kwak M.J."/>
            <person name="Jeong H."/>
            <person name="Madhaiyan M."/>
            <person name="Lee Y."/>
            <person name="Sa T.M."/>
            <person name="Oh T.K."/>
            <person name="Kim J.F."/>
        </authorList>
    </citation>
    <scope>NUCLEOTIDE SEQUENCE [LARGE SCALE GENOMIC DNA]</scope>
    <source>
        <strain evidence="1 2">CBMB20</strain>
    </source>
</reference>
<sequence>MTSRSAGAVLDRSGIMIVTVAGWTVKPRPDEQEFIGVDHP</sequence>
<dbReference type="EMBL" id="CP003811">
    <property type="protein sequence ID" value="AIQ90995.1"/>
    <property type="molecule type" value="Genomic_DNA"/>
</dbReference>
<dbReference type="STRING" id="693986.MOC_3240"/>
<gene>
    <name evidence="1" type="ORF">MOC_3240</name>
</gene>
<keyword evidence="2" id="KW-1185">Reference proteome</keyword>
<evidence type="ECO:0000313" key="1">
    <source>
        <dbReference type="EMBL" id="AIQ90995.1"/>
    </source>
</evidence>
<proteinExistence type="predicted"/>
<evidence type="ECO:0000313" key="2">
    <source>
        <dbReference type="Proteomes" id="UP000029492"/>
    </source>
</evidence>
<accession>A0A089NWQ7</accession>
<dbReference type="KEGG" id="mor:MOC_3240"/>
<dbReference type="Proteomes" id="UP000029492">
    <property type="component" value="Chromosome"/>
</dbReference>
<dbReference type="HOGENOM" id="CLU_3292334_0_0_5"/>
<organism evidence="1 2">
    <name type="scientific">Methylobacterium oryzae CBMB20</name>
    <dbReference type="NCBI Taxonomy" id="693986"/>
    <lineage>
        <taxon>Bacteria</taxon>
        <taxon>Pseudomonadati</taxon>
        <taxon>Pseudomonadota</taxon>
        <taxon>Alphaproteobacteria</taxon>
        <taxon>Hyphomicrobiales</taxon>
        <taxon>Methylobacteriaceae</taxon>
        <taxon>Methylobacterium</taxon>
    </lineage>
</organism>
<dbReference type="AlphaFoldDB" id="A0A089NWQ7"/>
<name>A0A089NWQ7_9HYPH</name>
<protein>
    <submittedName>
        <fullName evidence="1">Protein of unassigned function</fullName>
    </submittedName>
</protein>